<evidence type="ECO:0000313" key="1">
    <source>
        <dbReference type="Proteomes" id="UP000046393"/>
    </source>
</evidence>
<evidence type="ECO:0000313" key="2">
    <source>
        <dbReference type="WBParaSite" id="SMUV_0000342501-mRNA-1"/>
    </source>
</evidence>
<dbReference type="WBParaSite" id="SMUV_0000342501-mRNA-1">
    <property type="protein sequence ID" value="SMUV_0000342501-mRNA-1"/>
    <property type="gene ID" value="SMUV_0000342501"/>
</dbReference>
<accession>A0A0N5AGH6</accession>
<dbReference type="AlphaFoldDB" id="A0A0N5AGH6"/>
<sequence>MANSVAESYENKILNKRWKEKMHYYPEDCSEAMSSTEYSDAMYQNITTITTGEQTIYPVPDDVNPGFINGLLMHI</sequence>
<keyword evidence="1" id="KW-1185">Reference proteome</keyword>
<name>A0A0N5AGH6_9BILA</name>
<organism evidence="1 2">
    <name type="scientific">Syphacia muris</name>
    <dbReference type="NCBI Taxonomy" id="451379"/>
    <lineage>
        <taxon>Eukaryota</taxon>
        <taxon>Metazoa</taxon>
        <taxon>Ecdysozoa</taxon>
        <taxon>Nematoda</taxon>
        <taxon>Chromadorea</taxon>
        <taxon>Rhabditida</taxon>
        <taxon>Spirurina</taxon>
        <taxon>Oxyuridomorpha</taxon>
        <taxon>Oxyuroidea</taxon>
        <taxon>Oxyuridae</taxon>
        <taxon>Syphacia</taxon>
    </lineage>
</organism>
<dbReference type="Proteomes" id="UP000046393">
    <property type="component" value="Unplaced"/>
</dbReference>
<proteinExistence type="predicted"/>
<reference evidence="2" key="1">
    <citation type="submission" date="2017-02" db="UniProtKB">
        <authorList>
            <consortium name="WormBaseParasite"/>
        </authorList>
    </citation>
    <scope>IDENTIFICATION</scope>
</reference>
<protein>
    <submittedName>
        <fullName evidence="2">Uncharacterized protein</fullName>
    </submittedName>
</protein>